<reference evidence="2 3" key="1">
    <citation type="submission" date="2023-07" db="EMBL/GenBank/DDBJ databases">
        <title>Sorghum-associated microbial communities from plants grown in Nebraska, USA.</title>
        <authorList>
            <person name="Schachtman D."/>
        </authorList>
    </citation>
    <scope>NUCLEOTIDE SEQUENCE [LARGE SCALE GENOMIC DNA]</scope>
    <source>
        <strain evidence="2 3">BE190</strain>
    </source>
</reference>
<keyword evidence="3" id="KW-1185">Reference proteome</keyword>
<evidence type="ECO:0000313" key="2">
    <source>
        <dbReference type="EMBL" id="MDR7089966.1"/>
    </source>
</evidence>
<accession>A0ABU1UXP2</accession>
<keyword evidence="1" id="KW-0732">Signal</keyword>
<feature type="chain" id="PRO_5047139855" description="Metallo-peptidase family M12B Reprolysin-like" evidence="1">
    <location>
        <begin position="19"/>
        <end position="469"/>
    </location>
</feature>
<proteinExistence type="predicted"/>
<gene>
    <name evidence="2" type="ORF">J2X05_001988</name>
</gene>
<dbReference type="SUPFAM" id="SSF55486">
    <property type="entry name" value="Metalloproteases ('zincins'), catalytic domain"/>
    <property type="match status" value="1"/>
</dbReference>
<evidence type="ECO:0000256" key="1">
    <source>
        <dbReference type="SAM" id="SignalP"/>
    </source>
</evidence>
<dbReference type="InterPro" id="IPR024079">
    <property type="entry name" value="MetalloPept_cat_dom_sf"/>
</dbReference>
<dbReference type="Proteomes" id="UP001253595">
    <property type="component" value="Unassembled WGS sequence"/>
</dbReference>
<name>A0ABU1UXP2_9GAMM</name>
<sequence>MKYVFMLLFVFFSNLSWAQNKVDVLVLYPDTVANVLGNNVAVQAANFINQGNSAFTKSNINIQLNLLDSVQISGYSNTACNSSVVSSLETNTEVTNLRRFHKPHVTILLCDSPTNNIAGNANYPSTVGSGGAPKALAVALYSHAYTFAHELGHILGVGHGKISGSTTHTGVPISTSMGYGVADNYRDVMTYPNAFGNAVQYLFFSNPAIKTCIGQTNTTCGTNEYNAAGGIPTVYTNYVSKYKSHWTNLQPTQLTTFKFDIPNPIGSMKIEMIYPTRKLICNPSYAAQIYSCEHKTFSSGQHIFQITGQGSTWKYESGVCQAGTDASQKTCAYNVTVADHNKTILMSAKYNGPPLPETTITFNANFNILGGGSTSLSLYDNGLKLCEFRYSWNESINTCTITLPRSNARLELRGSVLDRFEWSDHINNNYNNYGSCDPQDDSNYTPSLCNINNLNGTPMTKTFSVWVYD</sequence>
<feature type="signal peptide" evidence="1">
    <location>
        <begin position="1"/>
        <end position="18"/>
    </location>
</feature>
<dbReference type="Pfam" id="PF13688">
    <property type="entry name" value="Reprolysin_5"/>
    <property type="match status" value="1"/>
</dbReference>
<organism evidence="2 3">
    <name type="scientific">Cellvibrio fibrivorans</name>
    <dbReference type="NCBI Taxonomy" id="126350"/>
    <lineage>
        <taxon>Bacteria</taxon>
        <taxon>Pseudomonadati</taxon>
        <taxon>Pseudomonadota</taxon>
        <taxon>Gammaproteobacteria</taxon>
        <taxon>Cellvibrionales</taxon>
        <taxon>Cellvibrionaceae</taxon>
        <taxon>Cellvibrio</taxon>
    </lineage>
</organism>
<protein>
    <recommendedName>
        <fullName evidence="4">Metallo-peptidase family M12B Reprolysin-like</fullName>
    </recommendedName>
</protein>
<dbReference type="EMBL" id="JAVDVX010000003">
    <property type="protein sequence ID" value="MDR7089966.1"/>
    <property type="molecule type" value="Genomic_DNA"/>
</dbReference>
<evidence type="ECO:0000313" key="3">
    <source>
        <dbReference type="Proteomes" id="UP001253595"/>
    </source>
</evidence>
<evidence type="ECO:0008006" key="4">
    <source>
        <dbReference type="Google" id="ProtNLM"/>
    </source>
</evidence>
<dbReference type="RefSeq" id="WP_310071886.1">
    <property type="nucleotide sequence ID" value="NZ_JAVDVX010000003.1"/>
</dbReference>
<dbReference type="Gene3D" id="3.40.390.10">
    <property type="entry name" value="Collagenase (Catalytic Domain)"/>
    <property type="match status" value="1"/>
</dbReference>
<comment type="caution">
    <text evidence="2">The sequence shown here is derived from an EMBL/GenBank/DDBJ whole genome shotgun (WGS) entry which is preliminary data.</text>
</comment>